<evidence type="ECO:0000256" key="1">
    <source>
        <dbReference type="ARBA" id="ARBA00022737"/>
    </source>
</evidence>
<evidence type="ECO:0000256" key="3">
    <source>
        <dbReference type="PROSITE-ProRule" id="PRU00023"/>
    </source>
</evidence>
<accession>A0A9X4SD83</accession>
<dbReference type="AlphaFoldDB" id="A0A9X4SD83"/>
<dbReference type="EMBL" id="AOGK01000023">
    <property type="protein sequence ID" value="MDG5977583.1"/>
    <property type="molecule type" value="Genomic_DNA"/>
</dbReference>
<reference evidence="5" key="1">
    <citation type="submission" date="2013-01" db="EMBL/GenBank/DDBJ databases">
        <title>Genome draft of Hydrogenophaga taeniospiralis 2K1.</title>
        <authorList>
            <person name="Gomila M."/>
            <person name="Lalucat J."/>
        </authorList>
    </citation>
    <scope>NUCLEOTIDE SEQUENCE</scope>
    <source>
        <strain evidence="5">CCUG 15921</strain>
    </source>
</reference>
<feature type="compositionally biased region" description="Low complexity" evidence="4">
    <location>
        <begin position="211"/>
        <end position="222"/>
    </location>
</feature>
<dbReference type="InterPro" id="IPR050776">
    <property type="entry name" value="Ank_Repeat/CDKN_Inhibitor"/>
</dbReference>
<dbReference type="RefSeq" id="WP_068174209.1">
    <property type="nucleotide sequence ID" value="NZ_AOGK01000023.1"/>
</dbReference>
<feature type="repeat" description="ANK" evidence="3">
    <location>
        <begin position="274"/>
        <end position="306"/>
    </location>
</feature>
<proteinExistence type="predicted"/>
<evidence type="ECO:0000313" key="6">
    <source>
        <dbReference type="Proteomes" id="UP001152876"/>
    </source>
</evidence>
<evidence type="ECO:0000313" key="5">
    <source>
        <dbReference type="EMBL" id="MDG5977583.1"/>
    </source>
</evidence>
<feature type="compositionally biased region" description="Basic and acidic residues" evidence="4">
    <location>
        <begin position="199"/>
        <end position="210"/>
    </location>
</feature>
<evidence type="ECO:0000256" key="4">
    <source>
        <dbReference type="SAM" id="MobiDB-lite"/>
    </source>
</evidence>
<feature type="region of interest" description="Disordered" evidence="4">
    <location>
        <begin position="101"/>
        <end position="247"/>
    </location>
</feature>
<dbReference type="InterPro" id="IPR002110">
    <property type="entry name" value="Ankyrin_rpt"/>
</dbReference>
<dbReference type="PROSITE" id="PS50088">
    <property type="entry name" value="ANK_REPEAT"/>
    <property type="match status" value="1"/>
</dbReference>
<dbReference type="SUPFAM" id="SSF48403">
    <property type="entry name" value="Ankyrin repeat"/>
    <property type="match status" value="1"/>
</dbReference>
<feature type="compositionally biased region" description="Low complexity" evidence="4">
    <location>
        <begin position="178"/>
        <end position="187"/>
    </location>
</feature>
<feature type="compositionally biased region" description="Low complexity" evidence="4">
    <location>
        <begin position="113"/>
        <end position="127"/>
    </location>
</feature>
<dbReference type="OrthoDB" id="8913683at2"/>
<dbReference type="PANTHER" id="PTHR24201">
    <property type="entry name" value="ANK_REP_REGION DOMAIN-CONTAINING PROTEIN"/>
    <property type="match status" value="1"/>
</dbReference>
<feature type="region of interest" description="Disordered" evidence="4">
    <location>
        <begin position="297"/>
        <end position="333"/>
    </location>
</feature>
<keyword evidence="1" id="KW-0677">Repeat</keyword>
<feature type="compositionally biased region" description="Pro residues" evidence="4">
    <location>
        <begin position="165"/>
        <end position="177"/>
    </location>
</feature>
<dbReference type="Gene3D" id="1.25.40.20">
    <property type="entry name" value="Ankyrin repeat-containing domain"/>
    <property type="match status" value="1"/>
</dbReference>
<dbReference type="SMART" id="SM00248">
    <property type="entry name" value="ANK"/>
    <property type="match status" value="1"/>
</dbReference>
<sequence length="333" mass="34201">MNRDQPPPPAQGPAPEDLLLRRYHEANALDGARPGPAMREAVLAHARSVAAAQSTTRVGAPDVTPRPAANDHRWVWRALGSVAVLGLVGLLALQFDRGTPEEREAAFGPPTSPSAAPAPEAAPPATETSRDAVEPTPTQEVAPAPSAKMQRQRAEPASKPRPTTATPPAPPPAPAAQPSPRAAPGGADSMRSAPASPLAREEAHADREAADAAAPAPAQAAPLGASRQQMEAGVARRSASPAGPELLNAATRGDAAAVRSLLAQGVDVNSTDADGRTALMLAARRGDAALIRSLLSAGADPRRTDRDGHNASDHAREAGKEAVLPLLRVDPDR</sequence>
<evidence type="ECO:0000256" key="2">
    <source>
        <dbReference type="ARBA" id="ARBA00023043"/>
    </source>
</evidence>
<protein>
    <submittedName>
        <fullName evidence="5">Ankyrin</fullName>
    </submittedName>
</protein>
<dbReference type="PANTHER" id="PTHR24201:SF2">
    <property type="entry name" value="ANKYRIN REPEAT DOMAIN-CONTAINING PROTEIN 42"/>
    <property type="match status" value="1"/>
</dbReference>
<dbReference type="Proteomes" id="UP001152876">
    <property type="component" value="Unassembled WGS sequence"/>
</dbReference>
<keyword evidence="2 3" id="KW-0040">ANK repeat</keyword>
<keyword evidence="6" id="KW-1185">Reference proteome</keyword>
<organism evidence="5 6">
    <name type="scientific">Hydrogenophaga taeniospiralis CCUG 15921</name>
    <dbReference type="NCBI Taxonomy" id="1281780"/>
    <lineage>
        <taxon>Bacteria</taxon>
        <taxon>Pseudomonadati</taxon>
        <taxon>Pseudomonadota</taxon>
        <taxon>Betaproteobacteria</taxon>
        <taxon>Burkholderiales</taxon>
        <taxon>Comamonadaceae</taxon>
        <taxon>Hydrogenophaga</taxon>
    </lineage>
</organism>
<gene>
    <name evidence="5" type="ORF">H010_20166</name>
</gene>
<feature type="compositionally biased region" description="Basic and acidic residues" evidence="4">
    <location>
        <begin position="300"/>
        <end position="320"/>
    </location>
</feature>
<dbReference type="PROSITE" id="PS50297">
    <property type="entry name" value="ANK_REP_REGION"/>
    <property type="match status" value="1"/>
</dbReference>
<comment type="caution">
    <text evidence="5">The sequence shown here is derived from an EMBL/GenBank/DDBJ whole genome shotgun (WGS) entry which is preliminary data.</text>
</comment>
<name>A0A9X4SD83_9BURK</name>
<dbReference type="Pfam" id="PF12796">
    <property type="entry name" value="Ank_2"/>
    <property type="match status" value="1"/>
</dbReference>
<dbReference type="InterPro" id="IPR036770">
    <property type="entry name" value="Ankyrin_rpt-contain_sf"/>
</dbReference>